<sequence length="206" mass="22836">MKNTTTTVVGLALVPMLISTQAQAFQTSAPLARMIEEWGSTGGARTFPKKSVAALDASIREHLDALTHQCEELDKAIAETLNKINCGEDVVLSHSLISNSNSTISTIKESIQFADELFEDILCNIPSPSQATIKRLKHDTISGLHEVIKTMSNIVHIQEKIKDREMMAIVVIDKNRVEMALASERIQAPRSMSREEKRKFILQHAS</sequence>
<keyword evidence="1" id="KW-0732">Signal</keyword>
<evidence type="ECO:0000313" key="3">
    <source>
        <dbReference type="Proteomes" id="UP000481739"/>
    </source>
</evidence>
<comment type="caution">
    <text evidence="2">The sequence shown here is derived from an EMBL/GenBank/DDBJ whole genome shotgun (WGS) entry which is preliminary data.</text>
</comment>
<dbReference type="AlphaFoldDB" id="A0A7C9GJP8"/>
<dbReference type="RefSeq" id="WP_152962360.1">
    <property type="nucleotide sequence ID" value="NZ_CAWOZU010000017.1"/>
</dbReference>
<feature type="chain" id="PRO_5028871996" description="Secreted protein" evidence="1">
    <location>
        <begin position="25"/>
        <end position="206"/>
    </location>
</feature>
<organism evidence="2 3">
    <name type="scientific">Photorhabdus khanii</name>
    <dbReference type="NCBI Taxonomy" id="1004150"/>
    <lineage>
        <taxon>Bacteria</taxon>
        <taxon>Pseudomonadati</taxon>
        <taxon>Pseudomonadota</taxon>
        <taxon>Gammaproteobacteria</taxon>
        <taxon>Enterobacterales</taxon>
        <taxon>Morganellaceae</taxon>
        <taxon>Photorhabdus</taxon>
    </lineage>
</organism>
<feature type="signal peptide" evidence="1">
    <location>
        <begin position="1"/>
        <end position="24"/>
    </location>
</feature>
<evidence type="ECO:0000256" key="1">
    <source>
        <dbReference type="SAM" id="SignalP"/>
    </source>
</evidence>
<dbReference type="EMBL" id="WHZZ01000002">
    <property type="protein sequence ID" value="MQL47671.1"/>
    <property type="molecule type" value="Genomic_DNA"/>
</dbReference>
<name>A0A7C9GJP8_9GAMM</name>
<evidence type="ECO:0008006" key="4">
    <source>
        <dbReference type="Google" id="ProtNLM"/>
    </source>
</evidence>
<protein>
    <recommendedName>
        <fullName evidence="4">Secreted protein</fullName>
    </recommendedName>
</protein>
<evidence type="ECO:0000313" key="2">
    <source>
        <dbReference type="EMBL" id="MQL47671.1"/>
    </source>
</evidence>
<dbReference type="Proteomes" id="UP000481739">
    <property type="component" value="Unassembled WGS sequence"/>
</dbReference>
<accession>A0A7C9GJP8</accession>
<gene>
    <name evidence="2" type="ORF">GEA64_06630</name>
</gene>
<proteinExistence type="predicted"/>
<reference evidence="2 3" key="1">
    <citation type="journal article" date="2019" name="Nature">
        <title>A new antibiotic selectively kills Gram-negative pathogens.</title>
        <authorList>
            <person name="Imai Y."/>
            <person name="Meyer K.J."/>
            <person name="Iinishi A."/>
            <person name="Favre-Godal Q."/>
            <person name="Green R."/>
            <person name="Manuse S."/>
            <person name="Caboni M."/>
            <person name="Mori M."/>
            <person name="Niles S."/>
            <person name="Ghiglieri M."/>
            <person name="Honrao C."/>
            <person name="Ma X."/>
            <person name="Guo J.J."/>
            <person name="Makriyannis A."/>
            <person name="Linares-Otoya L."/>
            <person name="Boehringer N."/>
            <person name="Wuisan Z.G."/>
            <person name="Kaur H."/>
            <person name="Wu R."/>
            <person name="Mateus A."/>
            <person name="Typas A."/>
            <person name="Savitski M.M."/>
            <person name="Espinoza J.L."/>
            <person name="O'Rourke A."/>
            <person name="Nelson K.E."/>
            <person name="Hiller S."/>
            <person name="Noinaj N."/>
            <person name="Schaeberle T.F."/>
            <person name="D'Onofrio A."/>
            <person name="Lewis K."/>
        </authorList>
    </citation>
    <scope>NUCLEOTIDE SEQUENCE [LARGE SCALE GENOMIC DNA]</scope>
    <source>
        <strain evidence="2 3">HGB 1456</strain>
    </source>
</reference>